<evidence type="ECO:0000259" key="2">
    <source>
        <dbReference type="Pfam" id="PF00561"/>
    </source>
</evidence>
<dbReference type="Gene3D" id="3.40.50.1820">
    <property type="entry name" value="alpha/beta hydrolase"/>
    <property type="match status" value="1"/>
</dbReference>
<feature type="domain" description="AB hydrolase-1" evidence="2">
    <location>
        <begin position="220"/>
        <end position="325"/>
    </location>
</feature>
<dbReference type="PRINTS" id="PR00111">
    <property type="entry name" value="ABHYDROLASE"/>
</dbReference>
<comment type="caution">
    <text evidence="3">The sequence shown here is derived from an EMBL/GenBank/DDBJ whole genome shotgun (WGS) entry which is preliminary data.</text>
</comment>
<reference evidence="3" key="1">
    <citation type="submission" date="2023-07" db="EMBL/GenBank/DDBJ databases">
        <authorList>
            <person name="Kim M.K."/>
        </authorList>
    </citation>
    <scope>NUCLEOTIDE SEQUENCE</scope>
    <source>
        <strain evidence="3">ASUV-10-1</strain>
    </source>
</reference>
<feature type="signal peptide" evidence="1">
    <location>
        <begin position="1"/>
        <end position="18"/>
    </location>
</feature>
<keyword evidence="1" id="KW-0732">Signal</keyword>
<sequence>MRLPFLLLLLAFAAPAFAQLKTIISPAIIYQQRVGVKAYAGKSYRLQARMRVLAANGDSADTNVFANVFDNKWNYLGGTGFGKMKAGPRARTWATYSGGGRFAATADTMIIFANTYLNGTFGFDDFRLEVEESKGQWRPVPLVNGDFETLPADSSHLPQGWKLNYQVTTFTQRVVAAAPGQHYLEVKGRNVINYGKNATAGHWAQVNGIKLYYETYGSGPPLLLLHGNGGSIKEVAYQIPALAKYFQVIAVDTRGQGQSGIDGKELTYDLFADDISALLKSLNLPQADVVGWSDGGNTGLSLALHHPEQVRRLSVMGANLYADTTVLPNKFLQQIRHDKKMLTLVAPFKASFRKSRRLVNILLKYPRMTPQELQQIKAPTLVLAGEKDIIKEPHTRLIAANIPGSQLVIFPGLSHYAQQENPDLFNETVLRFLLAPEAAR</sequence>
<evidence type="ECO:0000313" key="4">
    <source>
        <dbReference type="Proteomes" id="UP001176429"/>
    </source>
</evidence>
<organism evidence="3 4">
    <name type="scientific">Hymenobacter aranciens</name>
    <dbReference type="NCBI Taxonomy" id="3063996"/>
    <lineage>
        <taxon>Bacteria</taxon>
        <taxon>Pseudomonadati</taxon>
        <taxon>Bacteroidota</taxon>
        <taxon>Cytophagia</taxon>
        <taxon>Cytophagales</taxon>
        <taxon>Hymenobacteraceae</taxon>
        <taxon>Hymenobacter</taxon>
    </lineage>
</organism>
<proteinExistence type="predicted"/>
<dbReference type="PANTHER" id="PTHR46331:SF2">
    <property type="entry name" value="VALACYCLOVIR HYDROLASE"/>
    <property type="match status" value="1"/>
</dbReference>
<evidence type="ECO:0000256" key="1">
    <source>
        <dbReference type="SAM" id="SignalP"/>
    </source>
</evidence>
<dbReference type="SUPFAM" id="SSF53474">
    <property type="entry name" value="alpha/beta-Hydrolases"/>
    <property type="match status" value="1"/>
</dbReference>
<accession>A0ABT9B993</accession>
<protein>
    <submittedName>
        <fullName evidence="3">Alpha/beta hydrolase</fullName>
    </submittedName>
</protein>
<gene>
    <name evidence="3" type="ORF">Q5H93_08850</name>
</gene>
<name>A0ABT9B993_9BACT</name>
<dbReference type="InterPro" id="IPR000073">
    <property type="entry name" value="AB_hydrolase_1"/>
</dbReference>
<feature type="chain" id="PRO_5046234501" evidence="1">
    <location>
        <begin position="19"/>
        <end position="440"/>
    </location>
</feature>
<evidence type="ECO:0000313" key="3">
    <source>
        <dbReference type="EMBL" id="MDO7874836.1"/>
    </source>
</evidence>
<dbReference type="Pfam" id="PF00561">
    <property type="entry name" value="Abhydrolase_1"/>
    <property type="match status" value="1"/>
</dbReference>
<dbReference type="Proteomes" id="UP001176429">
    <property type="component" value="Unassembled WGS sequence"/>
</dbReference>
<keyword evidence="3" id="KW-0378">Hydrolase</keyword>
<dbReference type="PANTHER" id="PTHR46331">
    <property type="entry name" value="VALACYCLOVIR HYDROLASE"/>
    <property type="match status" value="1"/>
</dbReference>
<dbReference type="RefSeq" id="WP_305006152.1">
    <property type="nucleotide sequence ID" value="NZ_JAUQSY010000005.1"/>
</dbReference>
<dbReference type="Gene3D" id="2.60.120.260">
    <property type="entry name" value="Galactose-binding domain-like"/>
    <property type="match status" value="1"/>
</dbReference>
<dbReference type="EMBL" id="JAUQSY010000005">
    <property type="protein sequence ID" value="MDO7874836.1"/>
    <property type="molecule type" value="Genomic_DNA"/>
</dbReference>
<keyword evidence="4" id="KW-1185">Reference proteome</keyword>
<dbReference type="InterPro" id="IPR029058">
    <property type="entry name" value="AB_hydrolase_fold"/>
</dbReference>
<dbReference type="GO" id="GO:0016787">
    <property type="term" value="F:hydrolase activity"/>
    <property type="evidence" value="ECO:0007669"/>
    <property type="project" value="UniProtKB-KW"/>
</dbReference>